<evidence type="ECO:0000313" key="1">
    <source>
        <dbReference type="EMBL" id="GIX78367.1"/>
    </source>
</evidence>
<comment type="caution">
    <text evidence="1">The sequence shown here is derived from an EMBL/GenBank/DDBJ whole genome shotgun (WGS) entry which is preliminary data.</text>
</comment>
<gene>
    <name evidence="1" type="ORF">CEXT_20381</name>
</gene>
<organism evidence="1 2">
    <name type="scientific">Caerostris extrusa</name>
    <name type="common">Bark spider</name>
    <name type="synonym">Caerostris bankana</name>
    <dbReference type="NCBI Taxonomy" id="172846"/>
    <lineage>
        <taxon>Eukaryota</taxon>
        <taxon>Metazoa</taxon>
        <taxon>Ecdysozoa</taxon>
        <taxon>Arthropoda</taxon>
        <taxon>Chelicerata</taxon>
        <taxon>Arachnida</taxon>
        <taxon>Araneae</taxon>
        <taxon>Araneomorphae</taxon>
        <taxon>Entelegynae</taxon>
        <taxon>Araneoidea</taxon>
        <taxon>Araneidae</taxon>
        <taxon>Caerostris</taxon>
    </lineage>
</organism>
<dbReference type="EMBL" id="BPLR01020405">
    <property type="protein sequence ID" value="GIX78367.1"/>
    <property type="molecule type" value="Genomic_DNA"/>
</dbReference>
<evidence type="ECO:0000313" key="2">
    <source>
        <dbReference type="Proteomes" id="UP001054945"/>
    </source>
</evidence>
<keyword evidence="2" id="KW-1185">Reference proteome</keyword>
<reference evidence="1 2" key="1">
    <citation type="submission" date="2021-06" db="EMBL/GenBank/DDBJ databases">
        <title>Caerostris extrusa draft genome.</title>
        <authorList>
            <person name="Kono N."/>
            <person name="Arakawa K."/>
        </authorList>
    </citation>
    <scope>NUCLEOTIDE SEQUENCE [LARGE SCALE GENOMIC DNA]</scope>
</reference>
<proteinExistence type="predicted"/>
<protein>
    <submittedName>
        <fullName evidence="1">Uncharacterized protein</fullName>
    </submittedName>
</protein>
<sequence>MRSGITCYDNVPNLQTLGPRWPETTTAKALIPLRMSGGGEWSVLETIDYSPLGKCRRASNPELMDTTSASSPSELLASPIFLNESYLKK</sequence>
<dbReference type="AlphaFoldDB" id="A0AAV4N0P5"/>
<dbReference type="Proteomes" id="UP001054945">
    <property type="component" value="Unassembled WGS sequence"/>
</dbReference>
<name>A0AAV4N0P5_CAEEX</name>
<accession>A0AAV4N0P5</accession>